<evidence type="ECO:0000313" key="1">
    <source>
        <dbReference type="EMBL" id="KAK9943325.1"/>
    </source>
</evidence>
<organism evidence="1 2">
    <name type="scientific">Rubus argutus</name>
    <name type="common">Southern blackberry</name>
    <dbReference type="NCBI Taxonomy" id="59490"/>
    <lineage>
        <taxon>Eukaryota</taxon>
        <taxon>Viridiplantae</taxon>
        <taxon>Streptophyta</taxon>
        <taxon>Embryophyta</taxon>
        <taxon>Tracheophyta</taxon>
        <taxon>Spermatophyta</taxon>
        <taxon>Magnoliopsida</taxon>
        <taxon>eudicotyledons</taxon>
        <taxon>Gunneridae</taxon>
        <taxon>Pentapetalae</taxon>
        <taxon>rosids</taxon>
        <taxon>fabids</taxon>
        <taxon>Rosales</taxon>
        <taxon>Rosaceae</taxon>
        <taxon>Rosoideae</taxon>
        <taxon>Rosoideae incertae sedis</taxon>
        <taxon>Rubus</taxon>
    </lineage>
</organism>
<dbReference type="Proteomes" id="UP001457282">
    <property type="component" value="Unassembled WGS sequence"/>
</dbReference>
<name>A0AAW1Y2R4_RUBAR</name>
<gene>
    <name evidence="1" type="ORF">M0R45_008937</name>
</gene>
<reference evidence="1 2" key="1">
    <citation type="journal article" date="2023" name="G3 (Bethesda)">
        <title>A chromosome-length genome assembly and annotation of blackberry (Rubus argutus, cv. 'Hillquist').</title>
        <authorList>
            <person name="Bruna T."/>
            <person name="Aryal R."/>
            <person name="Dudchenko O."/>
            <person name="Sargent D.J."/>
            <person name="Mead D."/>
            <person name="Buti M."/>
            <person name="Cavallini A."/>
            <person name="Hytonen T."/>
            <person name="Andres J."/>
            <person name="Pham M."/>
            <person name="Weisz D."/>
            <person name="Mascagni F."/>
            <person name="Usai G."/>
            <person name="Natali L."/>
            <person name="Bassil N."/>
            <person name="Fernandez G.E."/>
            <person name="Lomsadze A."/>
            <person name="Armour M."/>
            <person name="Olukolu B."/>
            <person name="Poorten T."/>
            <person name="Britton C."/>
            <person name="Davik J."/>
            <person name="Ashrafi H."/>
            <person name="Aiden E.L."/>
            <person name="Borodovsky M."/>
            <person name="Worthington M."/>
        </authorList>
    </citation>
    <scope>NUCLEOTIDE SEQUENCE [LARGE SCALE GENOMIC DNA]</scope>
    <source>
        <strain evidence="1">PI 553951</strain>
    </source>
</reference>
<proteinExistence type="predicted"/>
<accession>A0AAW1Y2R4</accession>
<keyword evidence="2" id="KW-1185">Reference proteome</keyword>
<dbReference type="EMBL" id="JBEDUW010000002">
    <property type="protein sequence ID" value="KAK9943325.1"/>
    <property type="molecule type" value="Genomic_DNA"/>
</dbReference>
<evidence type="ECO:0000313" key="2">
    <source>
        <dbReference type="Proteomes" id="UP001457282"/>
    </source>
</evidence>
<dbReference type="AlphaFoldDB" id="A0AAW1Y2R4"/>
<protein>
    <submittedName>
        <fullName evidence="1">Uncharacterized protein</fullName>
    </submittedName>
</protein>
<comment type="caution">
    <text evidence="1">The sequence shown here is derived from an EMBL/GenBank/DDBJ whole genome shotgun (WGS) entry which is preliminary data.</text>
</comment>
<sequence>MATTAVRRLDAVENEWRRAWWHGLTTGRTEQLDGNLVQQLEQRGVDRRGKKEWRLGTSMESRPGFDGVGALVWRDLGFTGAGDGMEVREMELEFRFWLAGICVGRERSCGIDCEI</sequence>